<evidence type="ECO:0000256" key="2">
    <source>
        <dbReference type="ARBA" id="ARBA00009236"/>
    </source>
</evidence>
<proteinExistence type="inferred from homology"/>
<dbReference type="InterPro" id="IPR020578">
    <property type="entry name" value="Aminotrans_V_PyrdxlP_BS"/>
</dbReference>
<evidence type="ECO:0000256" key="3">
    <source>
        <dbReference type="ARBA" id="ARBA00022898"/>
    </source>
</evidence>
<evidence type="ECO:0000256" key="5">
    <source>
        <dbReference type="PIRSR" id="PIRSR000524-50"/>
    </source>
</evidence>
<dbReference type="AlphaFoldDB" id="A0A4Q1CAR2"/>
<dbReference type="InterPro" id="IPR024169">
    <property type="entry name" value="SP_NH2Trfase/AEP_transaminase"/>
</dbReference>
<reference evidence="9 10" key="1">
    <citation type="submission" date="2019-01" db="EMBL/GenBank/DDBJ databases">
        <title>Lacunisphaera sp. strain TWA-58.</title>
        <authorList>
            <person name="Chen W.-M."/>
        </authorList>
    </citation>
    <scope>NUCLEOTIDE SEQUENCE [LARGE SCALE GENOMIC DNA]</scope>
    <source>
        <strain evidence="9 10">TWA-58</strain>
    </source>
</reference>
<feature type="domain" description="Aminotransferase class V" evidence="8">
    <location>
        <begin position="74"/>
        <end position="313"/>
    </location>
</feature>
<gene>
    <name evidence="9" type="ORF">ESB00_08870</name>
</gene>
<keyword evidence="3 5" id="KW-0663">Pyridoxal phosphate</keyword>
<organism evidence="9 10">
    <name type="scientific">Oleiharenicola lentus</name>
    <dbReference type="NCBI Taxonomy" id="2508720"/>
    <lineage>
        <taxon>Bacteria</taxon>
        <taxon>Pseudomonadati</taxon>
        <taxon>Verrucomicrobiota</taxon>
        <taxon>Opitutia</taxon>
        <taxon>Opitutales</taxon>
        <taxon>Opitutaceae</taxon>
        <taxon>Oleiharenicola</taxon>
    </lineage>
</organism>
<comment type="caution">
    <text evidence="9">The sequence shown here is derived from an EMBL/GenBank/DDBJ whole genome shotgun (WGS) entry which is preliminary data.</text>
</comment>
<dbReference type="EMBL" id="SDHX01000001">
    <property type="protein sequence ID" value="RXK55971.1"/>
    <property type="molecule type" value="Genomic_DNA"/>
</dbReference>
<comment type="similarity">
    <text evidence="2 6">Belongs to the class-V pyridoxal-phosphate-dependent aminotransferase family.</text>
</comment>
<sequence>MSYKLFIPGPIAVSEKTLRAMAQPMIGHRSNDFVALYQSIQPDLQALFFTQDPVYISTSSAWGVMEGAIRNLTQKKVLCCMNGAFSDKWLDVAQRSGLAAAGLKSEWGQPVDPEALRKELATGQYDTVTLIHNETSCGCMSDLPAIAAVLKQFPDVISIVDTVSSFSAMPIKKDELGIDVIITGSQKALALPPGLSLLTPSKRALARAALCKTRGYYFDLLEFQKNHEAGMTPSTPVIPLIYALKSKLEDIKAEGAEARYARHARLNKTVRDHVLAKGFKLFPKEGHGSVSLNCFANTLNVDLAALNKILKSKHKLVIDGGYGKLKGLTFRISNMGDETDETIAAMLKSLDAALAELGAK</sequence>
<evidence type="ECO:0000313" key="9">
    <source>
        <dbReference type="EMBL" id="RXK55971.1"/>
    </source>
</evidence>
<dbReference type="SUPFAM" id="SSF53383">
    <property type="entry name" value="PLP-dependent transferases"/>
    <property type="match status" value="1"/>
</dbReference>
<evidence type="ECO:0000256" key="6">
    <source>
        <dbReference type="RuleBase" id="RU004075"/>
    </source>
</evidence>
<dbReference type="RefSeq" id="WP_129047338.1">
    <property type="nucleotide sequence ID" value="NZ_SDHX01000001.1"/>
</dbReference>
<evidence type="ECO:0000256" key="1">
    <source>
        <dbReference type="ARBA" id="ARBA00001933"/>
    </source>
</evidence>
<dbReference type="PROSITE" id="PS00595">
    <property type="entry name" value="AA_TRANSFER_CLASS_5"/>
    <property type="match status" value="1"/>
</dbReference>
<evidence type="ECO:0000313" key="10">
    <source>
        <dbReference type="Proteomes" id="UP000290218"/>
    </source>
</evidence>
<dbReference type="InterPro" id="IPR015421">
    <property type="entry name" value="PyrdxlP-dep_Trfase_major"/>
</dbReference>
<dbReference type="InterPro" id="IPR000192">
    <property type="entry name" value="Aminotrans_V_dom"/>
</dbReference>
<dbReference type="PIRSF" id="PIRSF000524">
    <property type="entry name" value="SPT"/>
    <property type="match status" value="1"/>
</dbReference>
<evidence type="ECO:0000256" key="4">
    <source>
        <dbReference type="PIRSR" id="PIRSR000524-1"/>
    </source>
</evidence>
<feature type="modified residue" description="N6-(pyridoxal phosphate)lysine" evidence="5">
    <location>
        <position position="187"/>
    </location>
</feature>
<dbReference type="OrthoDB" id="389074at2"/>
<dbReference type="Pfam" id="PF00266">
    <property type="entry name" value="Aminotran_5"/>
    <property type="match status" value="1"/>
</dbReference>
<keyword evidence="10" id="KW-1185">Reference proteome</keyword>
<comment type="cofactor">
    <cofactor evidence="1 5 7">
        <name>pyridoxal 5'-phosphate</name>
        <dbReference type="ChEBI" id="CHEBI:597326"/>
    </cofactor>
</comment>
<dbReference type="Gene3D" id="3.40.640.10">
    <property type="entry name" value="Type I PLP-dependent aspartate aminotransferase-like (Major domain)"/>
    <property type="match status" value="1"/>
</dbReference>
<feature type="binding site" evidence="4">
    <location>
        <position position="331"/>
    </location>
    <ligand>
        <name>substrate</name>
    </ligand>
</feature>
<evidence type="ECO:0000256" key="7">
    <source>
        <dbReference type="RuleBase" id="RU004504"/>
    </source>
</evidence>
<keyword evidence="9" id="KW-0032">Aminotransferase</keyword>
<dbReference type="PANTHER" id="PTHR21152:SF40">
    <property type="entry name" value="ALANINE--GLYOXYLATE AMINOTRANSFERASE"/>
    <property type="match status" value="1"/>
</dbReference>
<keyword evidence="9" id="KW-0808">Transferase</keyword>
<dbReference type="InterPro" id="IPR015424">
    <property type="entry name" value="PyrdxlP-dep_Trfase"/>
</dbReference>
<dbReference type="Gene3D" id="3.90.1150.10">
    <property type="entry name" value="Aspartate Aminotransferase, domain 1"/>
    <property type="match status" value="1"/>
</dbReference>
<dbReference type="PANTHER" id="PTHR21152">
    <property type="entry name" value="AMINOTRANSFERASE CLASS V"/>
    <property type="match status" value="1"/>
</dbReference>
<dbReference type="GO" id="GO:0019265">
    <property type="term" value="P:glycine biosynthetic process, by transamination of glyoxylate"/>
    <property type="evidence" value="ECO:0007669"/>
    <property type="project" value="TreeGrafter"/>
</dbReference>
<dbReference type="InterPro" id="IPR015422">
    <property type="entry name" value="PyrdxlP-dep_Trfase_small"/>
</dbReference>
<name>A0A4Q1CAR2_9BACT</name>
<dbReference type="GO" id="GO:0008453">
    <property type="term" value="F:alanine-glyoxylate transaminase activity"/>
    <property type="evidence" value="ECO:0007669"/>
    <property type="project" value="TreeGrafter"/>
</dbReference>
<dbReference type="GO" id="GO:0004760">
    <property type="term" value="F:L-serine-pyruvate transaminase activity"/>
    <property type="evidence" value="ECO:0007669"/>
    <property type="project" value="TreeGrafter"/>
</dbReference>
<evidence type="ECO:0000259" key="8">
    <source>
        <dbReference type="Pfam" id="PF00266"/>
    </source>
</evidence>
<protein>
    <submittedName>
        <fullName evidence="9">Alanine--glyoxylate aminotransferase family protein</fullName>
    </submittedName>
</protein>
<accession>A0A4Q1CAR2</accession>
<dbReference type="Proteomes" id="UP000290218">
    <property type="component" value="Unassembled WGS sequence"/>
</dbReference>